<evidence type="ECO:0000313" key="4">
    <source>
        <dbReference type="EMBL" id="KAL1297835.1"/>
    </source>
</evidence>
<dbReference type="SMART" id="SM01162">
    <property type="entry name" value="DUF1771"/>
    <property type="match status" value="1"/>
</dbReference>
<dbReference type="InterPro" id="IPR002625">
    <property type="entry name" value="Smr_dom"/>
</dbReference>
<organism evidence="4 5">
    <name type="scientific">Neodothiora populina</name>
    <dbReference type="NCBI Taxonomy" id="2781224"/>
    <lineage>
        <taxon>Eukaryota</taxon>
        <taxon>Fungi</taxon>
        <taxon>Dikarya</taxon>
        <taxon>Ascomycota</taxon>
        <taxon>Pezizomycotina</taxon>
        <taxon>Dothideomycetes</taxon>
        <taxon>Dothideomycetidae</taxon>
        <taxon>Dothideales</taxon>
        <taxon>Dothioraceae</taxon>
        <taxon>Neodothiora</taxon>
    </lineage>
</organism>
<protein>
    <recommendedName>
        <fullName evidence="3">Smr domain-containing protein</fullName>
    </recommendedName>
</protein>
<gene>
    <name evidence="4" type="ORF">AAFC00_006362</name>
</gene>
<dbReference type="GeneID" id="95980061"/>
<dbReference type="Gene3D" id="3.30.1370.110">
    <property type="match status" value="1"/>
</dbReference>
<dbReference type="InterPro" id="IPR052772">
    <property type="entry name" value="Endo/PolyKinase_Domain-Protein"/>
</dbReference>
<dbReference type="Proteomes" id="UP001562354">
    <property type="component" value="Unassembled WGS sequence"/>
</dbReference>
<feature type="compositionally biased region" description="Basic residues" evidence="1">
    <location>
        <begin position="209"/>
        <end position="221"/>
    </location>
</feature>
<feature type="region of interest" description="Disordered" evidence="1">
    <location>
        <begin position="75"/>
        <end position="105"/>
    </location>
</feature>
<feature type="chain" id="PRO_5045988829" description="Smr domain-containing protein" evidence="2">
    <location>
        <begin position="30"/>
        <end position="549"/>
    </location>
</feature>
<reference evidence="4 5" key="1">
    <citation type="submission" date="2024-07" db="EMBL/GenBank/DDBJ databases">
        <title>Draft sequence of the Neodothiora populina.</title>
        <authorList>
            <person name="Drown D.D."/>
            <person name="Schuette U.S."/>
            <person name="Buechlein A.B."/>
            <person name="Rusch D.R."/>
            <person name="Winton L.W."/>
            <person name="Adams G.A."/>
        </authorList>
    </citation>
    <scope>NUCLEOTIDE SEQUENCE [LARGE SCALE GENOMIC DNA]</scope>
    <source>
        <strain evidence="4 5">CPC 39397</strain>
    </source>
</reference>
<accession>A0ABR3P512</accession>
<comment type="caution">
    <text evidence="4">The sequence shown here is derived from an EMBL/GenBank/DDBJ whole genome shotgun (WGS) entry which is preliminary data.</text>
</comment>
<evidence type="ECO:0000256" key="2">
    <source>
        <dbReference type="SAM" id="SignalP"/>
    </source>
</evidence>
<dbReference type="SMART" id="SM00463">
    <property type="entry name" value="SMR"/>
    <property type="match status" value="1"/>
</dbReference>
<keyword evidence="5" id="KW-1185">Reference proteome</keyword>
<dbReference type="PANTHER" id="PTHR46535:SF1">
    <property type="entry name" value="NEDD4-BINDING PROTEIN 2"/>
    <property type="match status" value="1"/>
</dbReference>
<dbReference type="Pfam" id="PF26286">
    <property type="entry name" value="UBA_10"/>
    <property type="match status" value="1"/>
</dbReference>
<evidence type="ECO:0000256" key="1">
    <source>
        <dbReference type="SAM" id="MobiDB-lite"/>
    </source>
</evidence>
<sequence length="549" mass="60006">MDDPSSALEVQYSTFFLLLWLRMLTTIKAEYCPPIDPALFSAIIYDHNLQDSASLEQARAILDTLKDTAIAEEATGFDPSGSSSIADIATDSRNENGSVSRDTDLTSVSNSLSTLDLTDDQAISTIDDLAGIEQLDCESKIQLLNDVFPSLSKFTVSHSLKKNGYKWALTFDDLLNQVYIYEKSESPKGDAIVAKGIDAFADDTSIPRNTKRKKKNQRHASGRSTPVSTVDMQEMTLPATNKWQVADSDIMFLAERTHLPTKLVSSIYNQHNASMQKTISAILEGYAQSNYSLLSEDPLIQVDAYQLGEEYSSISDRNRLALIGITRQSMSAAQDLAKALTTTRSPGISAPEKLVPRYAPLHISDDEETYLVPILSQAATMTPMDYGTASSKSSSLESARHAALTQARNAYRKSKSDRLMGGAAAYYSQVGRDMKQSSLLYNAAAADALVASQSAPDHIDLHGVTVDDAVRISQLKVRQWWDGLGENKFNGRIGAYNRSQGFRIVTGAGRHSRGGRGVLGPAVKKVLEREGWKIDVTSAEILVKGKNKP</sequence>
<evidence type="ECO:0000313" key="5">
    <source>
        <dbReference type="Proteomes" id="UP001562354"/>
    </source>
</evidence>
<feature type="compositionally biased region" description="Polar residues" evidence="1">
    <location>
        <begin position="95"/>
        <end position="105"/>
    </location>
</feature>
<dbReference type="InterPro" id="IPR058864">
    <property type="entry name" value="UBA_10"/>
</dbReference>
<keyword evidence="2" id="KW-0732">Signal</keyword>
<feature type="domain" description="Smr" evidence="3">
    <location>
        <begin position="459"/>
        <end position="549"/>
    </location>
</feature>
<dbReference type="SUPFAM" id="SSF160443">
    <property type="entry name" value="SMR domain-like"/>
    <property type="match status" value="1"/>
</dbReference>
<dbReference type="InterPro" id="IPR036063">
    <property type="entry name" value="Smr_dom_sf"/>
</dbReference>
<name>A0ABR3P512_9PEZI</name>
<dbReference type="EMBL" id="JBFMKM010000014">
    <property type="protein sequence ID" value="KAL1297835.1"/>
    <property type="molecule type" value="Genomic_DNA"/>
</dbReference>
<feature type="region of interest" description="Disordered" evidence="1">
    <location>
        <begin position="205"/>
        <end position="227"/>
    </location>
</feature>
<proteinExistence type="predicted"/>
<feature type="signal peptide" evidence="2">
    <location>
        <begin position="1"/>
        <end position="29"/>
    </location>
</feature>
<evidence type="ECO:0000259" key="3">
    <source>
        <dbReference type="PROSITE" id="PS50828"/>
    </source>
</evidence>
<dbReference type="InterPro" id="IPR013899">
    <property type="entry name" value="DUF1771"/>
</dbReference>
<dbReference type="PANTHER" id="PTHR46535">
    <property type="entry name" value="NEDD4-BINDING PROTEIN 2"/>
    <property type="match status" value="1"/>
</dbReference>
<dbReference type="PROSITE" id="PS50828">
    <property type="entry name" value="SMR"/>
    <property type="match status" value="1"/>
</dbReference>
<dbReference type="RefSeq" id="XP_069197517.1">
    <property type="nucleotide sequence ID" value="XM_069348322.1"/>
</dbReference>